<dbReference type="GO" id="GO:0006357">
    <property type="term" value="P:regulation of transcription by RNA polymerase II"/>
    <property type="evidence" value="ECO:0007669"/>
    <property type="project" value="TreeGrafter"/>
</dbReference>
<evidence type="ECO:0000313" key="7">
    <source>
        <dbReference type="EMBL" id="KPJ15919.1"/>
    </source>
</evidence>
<accession>A0A194REN1</accession>
<dbReference type="InParanoid" id="A0A194REN1"/>
<keyword evidence="3" id="KW-0862">Zinc</keyword>
<dbReference type="InterPro" id="IPR026516">
    <property type="entry name" value="THAP1/10"/>
</dbReference>
<dbReference type="PANTHER" id="PTHR46600">
    <property type="entry name" value="THAP DOMAIN-CONTAINING"/>
    <property type="match status" value="1"/>
</dbReference>
<dbReference type="PROSITE" id="PS50950">
    <property type="entry name" value="ZF_THAP"/>
    <property type="match status" value="1"/>
</dbReference>
<dbReference type="SMART" id="SM00980">
    <property type="entry name" value="THAP"/>
    <property type="match status" value="1"/>
</dbReference>
<evidence type="ECO:0000256" key="4">
    <source>
        <dbReference type="ARBA" id="ARBA00023125"/>
    </source>
</evidence>
<evidence type="ECO:0000256" key="5">
    <source>
        <dbReference type="PROSITE-ProRule" id="PRU00309"/>
    </source>
</evidence>
<sequence>MDAVKFLHSRFYFFITHTQSIGPENLPTSLPKFPRDKVRKRKWEIAVNREEGWTSSASSTVCSEHFITKDFYLTESGLRKLSQDAIPSINISACQDYEPTISDSEAVGINPNDSEEVVQLKCKVRRLEELAEMRKRKLNLMWQGKKRLKKKFAQMRYLLKHLIRYDQYKAEQSNSQT</sequence>
<evidence type="ECO:0000259" key="6">
    <source>
        <dbReference type="PROSITE" id="PS50950"/>
    </source>
</evidence>
<keyword evidence="2 5" id="KW-0863">Zinc-finger</keyword>
<organism evidence="7 8">
    <name type="scientific">Papilio machaon</name>
    <name type="common">Old World swallowtail butterfly</name>
    <dbReference type="NCBI Taxonomy" id="76193"/>
    <lineage>
        <taxon>Eukaryota</taxon>
        <taxon>Metazoa</taxon>
        <taxon>Ecdysozoa</taxon>
        <taxon>Arthropoda</taxon>
        <taxon>Hexapoda</taxon>
        <taxon>Insecta</taxon>
        <taxon>Pterygota</taxon>
        <taxon>Neoptera</taxon>
        <taxon>Endopterygota</taxon>
        <taxon>Lepidoptera</taxon>
        <taxon>Glossata</taxon>
        <taxon>Ditrysia</taxon>
        <taxon>Papilionoidea</taxon>
        <taxon>Papilionidae</taxon>
        <taxon>Papilioninae</taxon>
        <taxon>Papilio</taxon>
    </lineage>
</organism>
<keyword evidence="1" id="KW-0479">Metal-binding</keyword>
<dbReference type="AlphaFoldDB" id="A0A194REN1"/>
<reference evidence="7 8" key="1">
    <citation type="journal article" date="2015" name="Nat. Commun.">
        <title>Outbred genome sequencing and CRISPR/Cas9 gene editing in butterflies.</title>
        <authorList>
            <person name="Li X."/>
            <person name="Fan D."/>
            <person name="Zhang W."/>
            <person name="Liu G."/>
            <person name="Zhang L."/>
            <person name="Zhao L."/>
            <person name="Fang X."/>
            <person name="Chen L."/>
            <person name="Dong Y."/>
            <person name="Chen Y."/>
            <person name="Ding Y."/>
            <person name="Zhao R."/>
            <person name="Feng M."/>
            <person name="Zhu Y."/>
            <person name="Feng Y."/>
            <person name="Jiang X."/>
            <person name="Zhu D."/>
            <person name="Xiang H."/>
            <person name="Feng X."/>
            <person name="Li S."/>
            <person name="Wang J."/>
            <person name="Zhang G."/>
            <person name="Kronforst M.R."/>
            <person name="Wang W."/>
        </authorList>
    </citation>
    <scope>NUCLEOTIDE SEQUENCE [LARGE SCALE GENOMIC DNA]</scope>
    <source>
        <strain evidence="7">Ya'a_city_454_Pm</strain>
        <tissue evidence="7">Whole body</tissue>
    </source>
</reference>
<dbReference type="SUPFAM" id="SSF57716">
    <property type="entry name" value="Glucocorticoid receptor-like (DNA-binding domain)"/>
    <property type="match status" value="1"/>
</dbReference>
<evidence type="ECO:0000256" key="1">
    <source>
        <dbReference type="ARBA" id="ARBA00022723"/>
    </source>
</evidence>
<dbReference type="EMBL" id="KQ460323">
    <property type="protein sequence ID" value="KPJ15919.1"/>
    <property type="molecule type" value="Genomic_DNA"/>
</dbReference>
<dbReference type="GO" id="GO:0008270">
    <property type="term" value="F:zinc ion binding"/>
    <property type="evidence" value="ECO:0007669"/>
    <property type="project" value="UniProtKB-KW"/>
</dbReference>
<dbReference type="GO" id="GO:0005634">
    <property type="term" value="C:nucleus"/>
    <property type="evidence" value="ECO:0007669"/>
    <property type="project" value="TreeGrafter"/>
</dbReference>
<dbReference type="Pfam" id="PF05485">
    <property type="entry name" value="THAP"/>
    <property type="match status" value="1"/>
</dbReference>
<name>A0A194REN1_PAPMA</name>
<evidence type="ECO:0000313" key="8">
    <source>
        <dbReference type="Proteomes" id="UP000053240"/>
    </source>
</evidence>
<dbReference type="InterPro" id="IPR038441">
    <property type="entry name" value="THAP_Znf_sf"/>
</dbReference>
<protein>
    <recommendedName>
        <fullName evidence="6">THAP-type domain-containing protein</fullName>
    </recommendedName>
</protein>
<dbReference type="GO" id="GO:0003700">
    <property type="term" value="F:DNA-binding transcription factor activity"/>
    <property type="evidence" value="ECO:0007669"/>
    <property type="project" value="TreeGrafter"/>
</dbReference>
<proteinExistence type="predicted"/>
<keyword evidence="8" id="KW-1185">Reference proteome</keyword>
<gene>
    <name evidence="7" type="ORF">RR48_09965</name>
</gene>
<evidence type="ECO:0000256" key="2">
    <source>
        <dbReference type="ARBA" id="ARBA00022771"/>
    </source>
</evidence>
<dbReference type="InterPro" id="IPR006612">
    <property type="entry name" value="THAP_Znf"/>
</dbReference>
<keyword evidence="4 5" id="KW-0238">DNA-binding</keyword>
<dbReference type="STRING" id="76193.A0A194REN1"/>
<dbReference type="PANTHER" id="PTHR46600:SF7">
    <property type="entry name" value="SI:DKEY-228B2.6-RELATED"/>
    <property type="match status" value="1"/>
</dbReference>
<dbReference type="GO" id="GO:0000978">
    <property type="term" value="F:RNA polymerase II cis-regulatory region sequence-specific DNA binding"/>
    <property type="evidence" value="ECO:0007669"/>
    <property type="project" value="TreeGrafter"/>
</dbReference>
<feature type="domain" description="THAP-type" evidence="6">
    <location>
        <begin position="8"/>
        <end position="90"/>
    </location>
</feature>
<evidence type="ECO:0000256" key="3">
    <source>
        <dbReference type="ARBA" id="ARBA00022833"/>
    </source>
</evidence>
<dbReference type="Proteomes" id="UP000053240">
    <property type="component" value="Unassembled WGS sequence"/>
</dbReference>
<dbReference type="SMART" id="SM00692">
    <property type="entry name" value="DM3"/>
    <property type="match status" value="1"/>
</dbReference>
<dbReference type="Gene3D" id="6.20.210.20">
    <property type="entry name" value="THAP domain"/>
    <property type="match status" value="1"/>
</dbReference>